<comment type="catalytic activity">
    <reaction evidence="7">
        <text>L-aspartate + 2-oxoglutarate = oxaloacetate + L-glutamate</text>
        <dbReference type="Rhea" id="RHEA:21824"/>
        <dbReference type="ChEBI" id="CHEBI:16452"/>
        <dbReference type="ChEBI" id="CHEBI:16810"/>
        <dbReference type="ChEBI" id="CHEBI:29985"/>
        <dbReference type="ChEBI" id="CHEBI:29991"/>
        <dbReference type="EC" id="2.6.1.1"/>
    </reaction>
</comment>
<feature type="domain" description="Aminotransferase class I/classII large" evidence="8">
    <location>
        <begin position="30"/>
        <end position="399"/>
    </location>
</feature>
<evidence type="ECO:0000256" key="4">
    <source>
        <dbReference type="ARBA" id="ARBA00022576"/>
    </source>
</evidence>
<dbReference type="EC" id="2.6.1.1" evidence="7"/>
<reference evidence="9 10" key="1">
    <citation type="submission" date="2024-07" db="EMBL/GenBank/DDBJ databases">
        <title>Section-level genome sequencing and comparative genomics of Aspergillus sections Usti and Cavernicolus.</title>
        <authorList>
            <consortium name="Lawrence Berkeley National Laboratory"/>
            <person name="Nybo J.L."/>
            <person name="Vesth T.C."/>
            <person name="Theobald S."/>
            <person name="Frisvad J.C."/>
            <person name="Larsen T.O."/>
            <person name="Kjaerboelling I."/>
            <person name="Rothschild-Mancinelli K."/>
            <person name="Lyhne E.K."/>
            <person name="Kogle M.E."/>
            <person name="Barry K."/>
            <person name="Clum A."/>
            <person name="Na H."/>
            <person name="Ledsgaard L."/>
            <person name="Lin J."/>
            <person name="Lipzen A."/>
            <person name="Kuo A."/>
            <person name="Riley R."/>
            <person name="Mondo S."/>
            <person name="Labutti K."/>
            <person name="Haridas S."/>
            <person name="Pangalinan J."/>
            <person name="Salamov A.A."/>
            <person name="Simmons B.A."/>
            <person name="Magnuson J.K."/>
            <person name="Chen J."/>
            <person name="Drula E."/>
            <person name="Henrissat B."/>
            <person name="Wiebenga A."/>
            <person name="Lubbers R.J."/>
            <person name="Gomes A.C."/>
            <person name="Makela M.R."/>
            <person name="Stajich J."/>
            <person name="Grigoriev I.V."/>
            <person name="Mortensen U.H."/>
            <person name="De Vries R.P."/>
            <person name="Baker S.E."/>
            <person name="Andersen M.R."/>
        </authorList>
    </citation>
    <scope>NUCLEOTIDE SEQUENCE [LARGE SCALE GENOMIC DNA]</scope>
    <source>
        <strain evidence="9 10">CBS 588.65</strain>
    </source>
</reference>
<dbReference type="PRINTS" id="PR00799">
    <property type="entry name" value="TRANSAMINASE"/>
</dbReference>
<keyword evidence="5 7" id="KW-0808">Transferase</keyword>
<dbReference type="NCBIfam" id="NF006719">
    <property type="entry name" value="PRK09257.1"/>
    <property type="match status" value="1"/>
</dbReference>
<comment type="cofactor">
    <cofactor evidence="1">
        <name>pyridoxal 5'-phosphate</name>
        <dbReference type="ChEBI" id="CHEBI:597326"/>
    </cofactor>
</comment>
<dbReference type="InterPro" id="IPR004838">
    <property type="entry name" value="NHTrfase_class1_PyrdxlP-BS"/>
</dbReference>
<keyword evidence="10" id="KW-1185">Reference proteome</keyword>
<dbReference type="Gene3D" id="3.90.1150.10">
    <property type="entry name" value="Aspartate Aminotransferase, domain 1"/>
    <property type="match status" value="1"/>
</dbReference>
<dbReference type="InterPro" id="IPR015424">
    <property type="entry name" value="PyrdxlP-dep_Trfase"/>
</dbReference>
<proteinExistence type="inferred from homology"/>
<dbReference type="InterPro" id="IPR000796">
    <property type="entry name" value="Asp_trans"/>
</dbReference>
<evidence type="ECO:0000256" key="5">
    <source>
        <dbReference type="ARBA" id="ARBA00022679"/>
    </source>
</evidence>
<keyword evidence="4 7" id="KW-0032">Aminotransferase</keyword>
<dbReference type="InterPro" id="IPR015422">
    <property type="entry name" value="PyrdxlP-dep_Trfase_small"/>
</dbReference>
<evidence type="ECO:0000256" key="6">
    <source>
        <dbReference type="ARBA" id="ARBA00022898"/>
    </source>
</evidence>
<gene>
    <name evidence="9" type="ORF">BJX63DRAFT_421005</name>
</gene>
<dbReference type="GO" id="GO:0016740">
    <property type="term" value="F:transferase activity"/>
    <property type="evidence" value="ECO:0007669"/>
    <property type="project" value="UniProtKB-KW"/>
</dbReference>
<dbReference type="Pfam" id="PF00155">
    <property type="entry name" value="Aminotran_1_2"/>
    <property type="match status" value="1"/>
</dbReference>
<comment type="subunit">
    <text evidence="3 7">Homodimer.</text>
</comment>
<dbReference type="Gene3D" id="3.40.640.10">
    <property type="entry name" value="Type I PLP-dependent aspartate aminotransferase-like (Major domain)"/>
    <property type="match status" value="1"/>
</dbReference>
<dbReference type="InterPro" id="IPR004839">
    <property type="entry name" value="Aminotransferase_I/II_large"/>
</dbReference>
<organism evidence="9 10">
    <name type="scientific">Aspergillus granulosus</name>
    <dbReference type="NCBI Taxonomy" id="176169"/>
    <lineage>
        <taxon>Eukaryota</taxon>
        <taxon>Fungi</taxon>
        <taxon>Dikarya</taxon>
        <taxon>Ascomycota</taxon>
        <taxon>Pezizomycotina</taxon>
        <taxon>Eurotiomycetes</taxon>
        <taxon>Eurotiomycetidae</taxon>
        <taxon>Eurotiales</taxon>
        <taxon>Aspergillaceae</taxon>
        <taxon>Aspergillus</taxon>
        <taxon>Aspergillus subgen. Nidulantes</taxon>
    </lineage>
</organism>
<sequence>MSSVFNGVPYIPPDAIFELTKLYNADPTAQKVNLGQGTYKDENGNPWILPAIKAAKEKIKSANHEYLPILGLAPFRTRATELLLGGDSRAVRENRVASCQALSGTGALHTAGTMLYRAAQTAGGTIPTVYITNPSWSNHRQVFESIGFPVQEFNYTTTENSGLDMDSLMQTLTTAPVCSIFVFHASAHNPSGWDPTAEQWREIGKIVKERSLFPVFDAAYLGMTSGDFDRDAFAIRYFVDELQLEAAVCLSFAKSLGLYGERIGLCAFVTSSSSTATAVESSLAKLIRVEISNPPAFGARIVAAVLEDQDIRAEWARNLITMSERIKAMRWALYEGLVELGTPGDWKRITEQKGMFCILGLRLEEVLHLRENYHIYMADSSRVSIAGLNSGNVRYVAECIDKTVRDFRVEK</sequence>
<name>A0ABR4HEV9_9EURO</name>
<evidence type="ECO:0000256" key="7">
    <source>
        <dbReference type="RuleBase" id="RU000480"/>
    </source>
</evidence>
<dbReference type="Proteomes" id="UP001610334">
    <property type="component" value="Unassembled WGS sequence"/>
</dbReference>
<comment type="miscellaneous">
    <text evidence="7">In eukaryotes there are cytoplasmic, mitochondrial and chloroplastic isozymes.</text>
</comment>
<dbReference type="InterPro" id="IPR015421">
    <property type="entry name" value="PyrdxlP-dep_Trfase_major"/>
</dbReference>
<accession>A0ABR4HEV9</accession>
<evidence type="ECO:0000313" key="10">
    <source>
        <dbReference type="Proteomes" id="UP001610334"/>
    </source>
</evidence>
<dbReference type="PANTHER" id="PTHR11879">
    <property type="entry name" value="ASPARTATE AMINOTRANSFERASE"/>
    <property type="match status" value="1"/>
</dbReference>
<dbReference type="EMBL" id="JBFXLT010000036">
    <property type="protein sequence ID" value="KAL2814024.1"/>
    <property type="molecule type" value="Genomic_DNA"/>
</dbReference>
<dbReference type="CDD" id="cd00609">
    <property type="entry name" value="AAT_like"/>
    <property type="match status" value="1"/>
</dbReference>
<protein>
    <recommendedName>
        <fullName evidence="7">Aspartate aminotransferase</fullName>
        <ecNumber evidence="7">2.6.1.1</ecNumber>
    </recommendedName>
</protein>
<dbReference type="PANTHER" id="PTHR11879:SF55">
    <property type="entry name" value="GLUTAMATE OXALOACETATE TRANSAMINASE 1, ISOFORM B"/>
    <property type="match status" value="1"/>
</dbReference>
<evidence type="ECO:0000256" key="1">
    <source>
        <dbReference type="ARBA" id="ARBA00001933"/>
    </source>
</evidence>
<comment type="caution">
    <text evidence="9">The sequence shown here is derived from an EMBL/GenBank/DDBJ whole genome shotgun (WGS) entry which is preliminary data.</text>
</comment>
<dbReference type="SUPFAM" id="SSF53383">
    <property type="entry name" value="PLP-dependent transferases"/>
    <property type="match status" value="1"/>
</dbReference>
<keyword evidence="6" id="KW-0663">Pyridoxal phosphate</keyword>
<evidence type="ECO:0000259" key="8">
    <source>
        <dbReference type="Pfam" id="PF00155"/>
    </source>
</evidence>
<evidence type="ECO:0000256" key="2">
    <source>
        <dbReference type="ARBA" id="ARBA00007441"/>
    </source>
</evidence>
<evidence type="ECO:0000313" key="9">
    <source>
        <dbReference type="EMBL" id="KAL2814024.1"/>
    </source>
</evidence>
<dbReference type="PROSITE" id="PS00105">
    <property type="entry name" value="AA_TRANSFER_CLASS_1"/>
    <property type="match status" value="1"/>
</dbReference>
<comment type="similarity">
    <text evidence="2">Belongs to the class-I pyridoxal-phosphate-dependent aminotransferase family.</text>
</comment>
<evidence type="ECO:0000256" key="3">
    <source>
        <dbReference type="ARBA" id="ARBA00011738"/>
    </source>
</evidence>